<dbReference type="CDD" id="cd23668">
    <property type="entry name" value="GH55_beta13glucanase-like"/>
    <property type="match status" value="1"/>
</dbReference>
<keyword evidence="4" id="KW-1185">Reference proteome</keyword>
<evidence type="ECO:0000259" key="2">
    <source>
        <dbReference type="Pfam" id="PF12708"/>
    </source>
</evidence>
<name>A0ABR0EE45_ZASCE</name>
<keyword evidence="1" id="KW-0732">Signal</keyword>
<dbReference type="InterPro" id="IPR012334">
    <property type="entry name" value="Pectin_lyas_fold"/>
</dbReference>
<dbReference type="PANTHER" id="PTHR33928:SF2">
    <property type="entry name" value="PECTATE LYASE SUPERFAMILY PROTEIN DOMAIN-CONTAINING PROTEIN-RELATED"/>
    <property type="match status" value="1"/>
</dbReference>
<feature type="signal peptide" evidence="1">
    <location>
        <begin position="1"/>
        <end position="28"/>
    </location>
</feature>
<proteinExistence type="predicted"/>
<dbReference type="SUPFAM" id="SSF51126">
    <property type="entry name" value="Pectin lyase-like"/>
    <property type="match status" value="2"/>
</dbReference>
<evidence type="ECO:0000313" key="4">
    <source>
        <dbReference type="Proteomes" id="UP001305779"/>
    </source>
</evidence>
<sequence>MSALRTSLSVASLIAALVFLSLLSTSHADPGVAGVEDSFNIPLSPHEFKVDIGDAADIGPNLERFDRIVPEEEEALNAHQNEKRASYGSGQPYWVSQITRRGKPAYGRNDSYVMFRNVMDYGATGDGETDDTDAIQRAIADGNRCGYYTGGYEGGQQMYDYDLDDGTFYYGCDSQTTTPAIVYIPYGVYRISRPVIMHYYTALVGDANNLPVLKATPDFTGIGMLDTNPYVIYNNQWYQNQNNFWRQVRNLVLDTTAVPKSVEMHALHWQIAQATHLQNIVFNMPVYSENDPNAHVGIFMENGSGLWIEDLIFNGGFQGFFAGNQQINVRNLTFNDCQTGIFQNWGWIWSYKSLTFNRCTVGFNMSQGGSVPTVGQMAIHDSEWNDCTYGVMTGFSEVSTPVGAGQLTLGNCLFTNTDPAILHPNGTVILPGNRLVETYVQGTTYVISDQAGAIIVNGRECYGPKAEYARVQQLWTPPPISPSLLDANNKFVERRKPQYEGEPVENFVSIIEYGCPADGVTDATACVQSFFNSLQYPQIGFVDHGAYLITSTVTIPNNIRLVGELWPLFMVYGPNFQDMDNPVVAFRVGQPGDVGTTEITEILFQTRGPTPGAIIMEWNLACTAPATCGTWDTHFRIGGSNGTLLQNYNCKKRQYVAHGADRPECFCAFLLLHVTTSAKNALFSNQWLWVSDHELDLDGKDQIDIYNARGLLIETHGPVWFYGSSSEHSMLYNYQIANAKDVYLSMMQSETAYMQTNPNAISAFPPKPGPPWNDPDFSECFNRGCFKTIAVRIFNSSYIFSYAAGLYSFFENYDTTCIMTNNCDERRIKIDQSQGIYVRGLANIAAQYMVQVDDTNLAPYIENESTDIFDNVAIIEYP</sequence>
<dbReference type="InterPro" id="IPR011050">
    <property type="entry name" value="Pectin_lyase_fold/virulence"/>
</dbReference>
<accession>A0ABR0EE45</accession>
<protein>
    <recommendedName>
        <fullName evidence="2">Rhamnogalacturonase A/B/Epimerase-like pectate lyase domain-containing protein</fullName>
    </recommendedName>
</protein>
<dbReference type="EMBL" id="JAXOVC010000007">
    <property type="protein sequence ID" value="KAK4499649.1"/>
    <property type="molecule type" value="Genomic_DNA"/>
</dbReference>
<evidence type="ECO:0000256" key="1">
    <source>
        <dbReference type="SAM" id="SignalP"/>
    </source>
</evidence>
<dbReference type="Proteomes" id="UP001305779">
    <property type="component" value="Unassembled WGS sequence"/>
</dbReference>
<gene>
    <name evidence="3" type="ORF">PRZ48_010167</name>
</gene>
<organism evidence="3 4">
    <name type="scientific">Zasmidium cellare</name>
    <name type="common">Wine cellar mold</name>
    <name type="synonym">Racodium cellare</name>
    <dbReference type="NCBI Taxonomy" id="395010"/>
    <lineage>
        <taxon>Eukaryota</taxon>
        <taxon>Fungi</taxon>
        <taxon>Dikarya</taxon>
        <taxon>Ascomycota</taxon>
        <taxon>Pezizomycotina</taxon>
        <taxon>Dothideomycetes</taxon>
        <taxon>Dothideomycetidae</taxon>
        <taxon>Mycosphaerellales</taxon>
        <taxon>Mycosphaerellaceae</taxon>
        <taxon>Zasmidium</taxon>
    </lineage>
</organism>
<reference evidence="3 4" key="1">
    <citation type="journal article" date="2023" name="G3 (Bethesda)">
        <title>A chromosome-level genome assembly of Zasmidium syzygii isolated from banana leaves.</title>
        <authorList>
            <person name="van Westerhoven A.C."/>
            <person name="Mehrabi R."/>
            <person name="Talebi R."/>
            <person name="Steentjes M.B.F."/>
            <person name="Corcolon B."/>
            <person name="Chong P.A."/>
            <person name="Kema G.H.J."/>
            <person name="Seidl M.F."/>
        </authorList>
    </citation>
    <scope>NUCLEOTIDE SEQUENCE [LARGE SCALE GENOMIC DNA]</scope>
    <source>
        <strain evidence="3 4">P124</strain>
    </source>
</reference>
<evidence type="ECO:0000313" key="3">
    <source>
        <dbReference type="EMBL" id="KAK4499649.1"/>
    </source>
</evidence>
<dbReference type="InterPro" id="IPR024535">
    <property type="entry name" value="RHGA/B-epi-like_pectate_lyase"/>
</dbReference>
<feature type="domain" description="Rhamnogalacturonase A/B/Epimerase-like pectate lyase" evidence="2">
    <location>
        <begin position="115"/>
        <end position="364"/>
    </location>
</feature>
<dbReference type="InterPro" id="IPR039279">
    <property type="entry name" value="QRT3-like"/>
</dbReference>
<comment type="caution">
    <text evidence="3">The sequence shown here is derived from an EMBL/GenBank/DDBJ whole genome shotgun (WGS) entry which is preliminary data.</text>
</comment>
<feature type="chain" id="PRO_5045121573" description="Rhamnogalacturonase A/B/Epimerase-like pectate lyase domain-containing protein" evidence="1">
    <location>
        <begin position="29"/>
        <end position="878"/>
    </location>
</feature>
<dbReference type="Gene3D" id="2.160.20.10">
    <property type="entry name" value="Single-stranded right-handed beta-helix, Pectin lyase-like"/>
    <property type="match status" value="2"/>
</dbReference>
<dbReference type="Pfam" id="PF12708">
    <property type="entry name" value="Pect-lyase_RHGA_epim"/>
    <property type="match status" value="1"/>
</dbReference>
<dbReference type="PANTHER" id="PTHR33928">
    <property type="entry name" value="POLYGALACTURONASE QRT3"/>
    <property type="match status" value="1"/>
</dbReference>